<dbReference type="AlphaFoldDB" id="F8P5I0"/>
<sequence>MWVTYSTSAVQSTCMPKCGMLMFAEKYLTVTWKTNRLMDERLHLQHGRKT</sequence>
<accession>F8P5I0</accession>
<name>F8P5I0_SERL9</name>
<dbReference type="GeneID" id="18811822"/>
<proteinExistence type="predicted"/>
<dbReference type="KEGG" id="sla:SERLADRAFT_397367"/>
<dbReference type="RefSeq" id="XP_007321653.1">
    <property type="nucleotide sequence ID" value="XM_007321591.1"/>
</dbReference>
<dbReference type="EMBL" id="GL945438">
    <property type="protein sequence ID" value="EGO21867.1"/>
    <property type="molecule type" value="Genomic_DNA"/>
</dbReference>
<dbReference type="HOGENOM" id="CLU_3125978_0_0_1"/>
<reference evidence="1" key="1">
    <citation type="submission" date="2011-04" db="EMBL/GenBank/DDBJ databases">
        <title>Evolution of plant cell wall degrading machinery underlies the functional diversity of forest fungi.</title>
        <authorList>
            <consortium name="US DOE Joint Genome Institute (JGI-PGF)"/>
            <person name="Eastwood D.C."/>
            <person name="Floudas D."/>
            <person name="Binder M."/>
            <person name="Majcherczyk A."/>
            <person name="Schneider P."/>
            <person name="Aerts A."/>
            <person name="Asiegbu F.O."/>
            <person name="Baker S.E."/>
            <person name="Barry K."/>
            <person name="Bendiksby M."/>
            <person name="Blumentritt M."/>
            <person name="Coutinho P.M."/>
            <person name="Cullen D."/>
            <person name="Cullen D."/>
            <person name="Gathman A."/>
            <person name="Goodell B."/>
            <person name="Henrissat B."/>
            <person name="Ihrmark K."/>
            <person name="Kauserud H."/>
            <person name="Kohler A."/>
            <person name="LaButti K."/>
            <person name="Lapidus A."/>
            <person name="Lavin J.L."/>
            <person name="Lee Y.-H."/>
            <person name="Lindquist E."/>
            <person name="Lilly W."/>
            <person name="Lucas S."/>
            <person name="Morin E."/>
            <person name="Murat C."/>
            <person name="Oguiza J.A."/>
            <person name="Park J."/>
            <person name="Pisabarro A.G."/>
            <person name="Riley R."/>
            <person name="Rosling A."/>
            <person name="Salamov A."/>
            <person name="Schmidt O."/>
            <person name="Schmutz J."/>
            <person name="Skrede I."/>
            <person name="Stenlid J."/>
            <person name="Wiebenga A."/>
            <person name="Xie X."/>
            <person name="Kues U."/>
            <person name="Hibbett D.S."/>
            <person name="Hoffmeister D."/>
            <person name="Hogberg N."/>
            <person name="Martin F."/>
            <person name="Grigoriev I.V."/>
            <person name="Watkinson S.C."/>
        </authorList>
    </citation>
    <scope>NUCLEOTIDE SEQUENCE</scope>
    <source>
        <strain evidence="1">S7.9</strain>
    </source>
</reference>
<dbReference type="Proteomes" id="UP000008064">
    <property type="component" value="Unassembled WGS sequence"/>
</dbReference>
<evidence type="ECO:0000313" key="1">
    <source>
        <dbReference type="EMBL" id="EGO21867.1"/>
    </source>
</evidence>
<gene>
    <name evidence="1" type="ORF">SERLADRAFT_397367</name>
</gene>
<protein>
    <submittedName>
        <fullName evidence="1">Uncharacterized protein</fullName>
    </submittedName>
</protein>
<organism>
    <name type="scientific">Serpula lacrymans var. lacrymans (strain S7.9)</name>
    <name type="common">Dry rot fungus</name>
    <dbReference type="NCBI Taxonomy" id="578457"/>
    <lineage>
        <taxon>Eukaryota</taxon>
        <taxon>Fungi</taxon>
        <taxon>Dikarya</taxon>
        <taxon>Basidiomycota</taxon>
        <taxon>Agaricomycotina</taxon>
        <taxon>Agaricomycetes</taxon>
        <taxon>Agaricomycetidae</taxon>
        <taxon>Boletales</taxon>
        <taxon>Coniophorineae</taxon>
        <taxon>Serpulaceae</taxon>
        <taxon>Serpula</taxon>
    </lineage>
</organism>